<dbReference type="OrthoDB" id="9841594at2"/>
<evidence type="ECO:0000313" key="2">
    <source>
        <dbReference type="Proteomes" id="UP000266183"/>
    </source>
</evidence>
<protein>
    <submittedName>
        <fullName evidence="1">Uncharacterized protein</fullName>
    </submittedName>
</protein>
<dbReference type="RefSeq" id="WP_119757616.1">
    <property type="nucleotide sequence ID" value="NZ_CP032382.1"/>
</dbReference>
<name>A0A385SZZ4_9BACT</name>
<dbReference type="AlphaFoldDB" id="A0A385SZZ4"/>
<gene>
    <name evidence="1" type="ORF">D4L85_28945</name>
</gene>
<sequence>MQKECSTTQLYEWTANFNNNEALPFVTKSGLIELDELEKFISKIRQQHADSVRICFARFPVNDTPTAKILWEDGRPREGCHWHQSGKGLTQATIVMVPTKNFKLDEEFIFSADDLQVEDQITVLMPGIGDKGTGLNPPSPSR</sequence>
<keyword evidence="2" id="KW-1185">Reference proteome</keyword>
<dbReference type="Proteomes" id="UP000266183">
    <property type="component" value="Chromosome"/>
</dbReference>
<evidence type="ECO:0000313" key="1">
    <source>
        <dbReference type="EMBL" id="AYB34358.1"/>
    </source>
</evidence>
<dbReference type="KEGG" id="chk:D4L85_28945"/>
<proteinExistence type="predicted"/>
<organism evidence="1 2">
    <name type="scientific">Chryseolinea soli</name>
    <dbReference type="NCBI Taxonomy" id="2321403"/>
    <lineage>
        <taxon>Bacteria</taxon>
        <taxon>Pseudomonadati</taxon>
        <taxon>Bacteroidota</taxon>
        <taxon>Cytophagia</taxon>
        <taxon>Cytophagales</taxon>
        <taxon>Fulvivirgaceae</taxon>
        <taxon>Chryseolinea</taxon>
    </lineage>
</organism>
<accession>A0A385SZZ4</accession>
<reference evidence="2" key="1">
    <citation type="submission" date="2018-09" db="EMBL/GenBank/DDBJ databases">
        <title>Chryseolinea sp. KIS68-18 isolated from soil.</title>
        <authorList>
            <person name="Weon H.-Y."/>
            <person name="Kwon S.-W."/>
            <person name="Lee S.A."/>
        </authorList>
    </citation>
    <scope>NUCLEOTIDE SEQUENCE [LARGE SCALE GENOMIC DNA]</scope>
    <source>
        <strain evidence="2">KIS68-18</strain>
    </source>
</reference>
<dbReference type="EMBL" id="CP032382">
    <property type="protein sequence ID" value="AYB34358.1"/>
    <property type="molecule type" value="Genomic_DNA"/>
</dbReference>